<comment type="caution">
    <text evidence="3">The sequence shown here is derived from an EMBL/GenBank/DDBJ whole genome shotgun (WGS) entry which is preliminary data.</text>
</comment>
<feature type="compositionally biased region" description="Polar residues" evidence="1">
    <location>
        <begin position="294"/>
        <end position="305"/>
    </location>
</feature>
<feature type="region of interest" description="Disordered" evidence="1">
    <location>
        <begin position="289"/>
        <end position="326"/>
    </location>
</feature>
<evidence type="ECO:0000259" key="2">
    <source>
        <dbReference type="Pfam" id="PF06812"/>
    </source>
</evidence>
<sequence>MAEAFVSETAVLDEISVGQLLQAISDTAPCGTSLKSDRRLFRPLRNSFNLAQTALRQLSQEPDPAEIEKRQDECLQHWRQLAEQIIQALSTQSKDIELTGWLVAAQVVLDPTLSGMANALSLLSGLFEQFSDQLFPQLPEEKLTGMAEEEASKAQLSCRLDALVPLLGETEGSGLLYMPLCLTPLIGDITYARYLSDERTGKLPAVKQQVSSYQEVERGIARLKLTNIRSSLNVLTALDKALMSQVHALGIRFPGFRFMTDLLEGYARAVSVITGITLPAAPVDVAEQVEKPDQASTSSCDQGQQPEIMKPDKKTGNTQTSLGDPETYTRDHAFRQLRALADYFRRTEPHSVVPYLLEKAIRWGYTPLPELLDELLLGHQNLKQQIFVQTGLDVDALAPLPEPETIAPISSPVEETGREGEAGMSESPVKQENAAVTTPGVVNGHVSSEQAPEKNTENTAEPTDDSSGLSW</sequence>
<dbReference type="PANTHER" id="PTHR37951:SF1">
    <property type="entry name" value="TYPE VI SECRETION SYSTEM COMPONENT TSSA1"/>
    <property type="match status" value="1"/>
</dbReference>
<reference evidence="4" key="1">
    <citation type="journal article" date="2019" name="Int. J. Syst. Evol. Microbiol.">
        <title>The Global Catalogue of Microorganisms (GCM) 10K type strain sequencing project: providing services to taxonomists for standard genome sequencing and annotation.</title>
        <authorList>
            <consortium name="The Broad Institute Genomics Platform"/>
            <consortium name="The Broad Institute Genome Sequencing Center for Infectious Disease"/>
            <person name="Wu L."/>
            <person name="Ma J."/>
        </authorList>
    </citation>
    <scope>NUCLEOTIDE SEQUENCE [LARGE SCALE GENOMIC DNA]</scope>
    <source>
        <strain evidence="4">JCM 17805</strain>
    </source>
</reference>
<dbReference type="Pfam" id="PF06812">
    <property type="entry name" value="ImpA_N"/>
    <property type="match status" value="1"/>
</dbReference>
<keyword evidence="4" id="KW-1185">Reference proteome</keyword>
<feature type="compositionally biased region" description="Polar residues" evidence="1">
    <location>
        <begin position="457"/>
        <end position="471"/>
    </location>
</feature>
<feature type="region of interest" description="Disordered" evidence="1">
    <location>
        <begin position="403"/>
        <end position="471"/>
    </location>
</feature>
<dbReference type="PANTHER" id="PTHR37951">
    <property type="entry name" value="CYTOPLASMIC PROTEIN-RELATED"/>
    <property type="match status" value="1"/>
</dbReference>
<evidence type="ECO:0000313" key="3">
    <source>
        <dbReference type="EMBL" id="GAA4649183.1"/>
    </source>
</evidence>
<protein>
    <recommendedName>
        <fullName evidence="2">ImpA N-terminal domain-containing protein</fullName>
    </recommendedName>
</protein>
<dbReference type="EMBL" id="BAABFL010000124">
    <property type="protein sequence ID" value="GAA4649183.1"/>
    <property type="molecule type" value="Genomic_DNA"/>
</dbReference>
<organism evidence="3 4">
    <name type="scientific">Kistimonas scapharcae</name>
    <dbReference type="NCBI Taxonomy" id="1036133"/>
    <lineage>
        <taxon>Bacteria</taxon>
        <taxon>Pseudomonadati</taxon>
        <taxon>Pseudomonadota</taxon>
        <taxon>Gammaproteobacteria</taxon>
        <taxon>Oceanospirillales</taxon>
        <taxon>Endozoicomonadaceae</taxon>
        <taxon>Kistimonas</taxon>
    </lineage>
</organism>
<evidence type="ECO:0000256" key="1">
    <source>
        <dbReference type="SAM" id="MobiDB-lite"/>
    </source>
</evidence>
<proteinExistence type="predicted"/>
<name>A0ABP8UZ21_9GAMM</name>
<dbReference type="Proteomes" id="UP001500604">
    <property type="component" value="Unassembled WGS sequence"/>
</dbReference>
<accession>A0ABP8UZ21</accession>
<gene>
    <name evidence="3" type="ORF">GCM10023116_14570</name>
</gene>
<evidence type="ECO:0000313" key="4">
    <source>
        <dbReference type="Proteomes" id="UP001500604"/>
    </source>
</evidence>
<feature type="domain" description="ImpA N-terminal" evidence="2">
    <location>
        <begin position="21"/>
        <end position="142"/>
    </location>
</feature>
<dbReference type="InterPro" id="IPR010657">
    <property type="entry name" value="ImpA_N"/>
</dbReference>
<dbReference type="InterPro" id="IPR017740">
    <property type="entry name" value="TssA-like"/>
</dbReference>